<dbReference type="EMBL" id="LAZR01000386">
    <property type="protein sequence ID" value="KKN71283.1"/>
    <property type="molecule type" value="Genomic_DNA"/>
</dbReference>
<organism evidence="1">
    <name type="scientific">marine sediment metagenome</name>
    <dbReference type="NCBI Taxonomy" id="412755"/>
    <lineage>
        <taxon>unclassified sequences</taxon>
        <taxon>metagenomes</taxon>
        <taxon>ecological metagenomes</taxon>
    </lineage>
</organism>
<comment type="caution">
    <text evidence="1">The sequence shown here is derived from an EMBL/GenBank/DDBJ whole genome shotgun (WGS) entry which is preliminary data.</text>
</comment>
<sequence>MFKFNDAETVSATGFADAVMIRDLRGELNLEIGETFSMSQAMTALQSIIGFRAKNTFNSLLRSNLIIEV</sequence>
<protein>
    <submittedName>
        <fullName evidence="1">Uncharacterized protein</fullName>
    </submittedName>
</protein>
<accession>A0A0F9VZS5</accession>
<evidence type="ECO:0000313" key="1">
    <source>
        <dbReference type="EMBL" id="KKN71283.1"/>
    </source>
</evidence>
<proteinExistence type="predicted"/>
<name>A0A0F9VZS5_9ZZZZ</name>
<dbReference type="AlphaFoldDB" id="A0A0F9VZS5"/>
<gene>
    <name evidence="1" type="ORF">LCGC14_0421930</name>
</gene>
<reference evidence="1" key="1">
    <citation type="journal article" date="2015" name="Nature">
        <title>Complex archaea that bridge the gap between prokaryotes and eukaryotes.</title>
        <authorList>
            <person name="Spang A."/>
            <person name="Saw J.H."/>
            <person name="Jorgensen S.L."/>
            <person name="Zaremba-Niedzwiedzka K."/>
            <person name="Martijn J."/>
            <person name="Lind A.E."/>
            <person name="van Eijk R."/>
            <person name="Schleper C."/>
            <person name="Guy L."/>
            <person name="Ettema T.J."/>
        </authorList>
    </citation>
    <scope>NUCLEOTIDE SEQUENCE</scope>
</reference>